<evidence type="ECO:0000313" key="2">
    <source>
        <dbReference type="Proteomes" id="UP000234752"/>
    </source>
</evidence>
<dbReference type="KEGG" id="ncb:C0V82_11745"/>
<dbReference type="OrthoDB" id="9810084at2"/>
<proteinExistence type="predicted"/>
<accession>A0A2K9NE83</accession>
<name>A0A2K9NE83_9PROT</name>
<dbReference type="EMBL" id="CP025611">
    <property type="protein sequence ID" value="AUN30836.1"/>
    <property type="molecule type" value="Genomic_DNA"/>
</dbReference>
<dbReference type="Pfam" id="PF04343">
    <property type="entry name" value="DUF488"/>
    <property type="match status" value="1"/>
</dbReference>
<keyword evidence="2" id="KW-1185">Reference proteome</keyword>
<dbReference type="InterPro" id="IPR014519">
    <property type="entry name" value="UCP024492"/>
</dbReference>
<evidence type="ECO:0000313" key="1">
    <source>
        <dbReference type="EMBL" id="AUN30836.1"/>
    </source>
</evidence>
<reference evidence="1 2" key="1">
    <citation type="submission" date="2017-12" db="EMBL/GenBank/DDBJ databases">
        <title>Genomes of bacteria within cyanobacterial aggregates.</title>
        <authorList>
            <person name="Cai H."/>
        </authorList>
    </citation>
    <scope>NUCLEOTIDE SEQUENCE [LARGE SCALE GENOMIC DNA]</scope>
    <source>
        <strain evidence="1 2">TH16</strain>
    </source>
</reference>
<dbReference type="PANTHER" id="PTHR39337:SF1">
    <property type="entry name" value="BLR5642 PROTEIN"/>
    <property type="match status" value="1"/>
</dbReference>
<dbReference type="Proteomes" id="UP000234752">
    <property type="component" value="Chromosome eg_1"/>
</dbReference>
<dbReference type="RefSeq" id="WP_102112507.1">
    <property type="nucleotide sequence ID" value="NZ_BMGN01000008.1"/>
</dbReference>
<dbReference type="AlphaFoldDB" id="A0A2K9NE83"/>
<dbReference type="InterPro" id="IPR007438">
    <property type="entry name" value="DUF488"/>
</dbReference>
<dbReference type="PIRSF" id="PIRSF024492">
    <property type="entry name" value="UCP024492"/>
    <property type="match status" value="1"/>
</dbReference>
<gene>
    <name evidence="1" type="ORF">C0V82_11745</name>
</gene>
<protein>
    <submittedName>
        <fullName evidence="1">Uncharacterized protein</fullName>
    </submittedName>
</protein>
<organism evidence="1 2">
    <name type="scientific">Niveispirillum cyanobacteriorum</name>
    <dbReference type="NCBI Taxonomy" id="1612173"/>
    <lineage>
        <taxon>Bacteria</taxon>
        <taxon>Pseudomonadati</taxon>
        <taxon>Pseudomonadota</taxon>
        <taxon>Alphaproteobacteria</taxon>
        <taxon>Rhodospirillales</taxon>
        <taxon>Azospirillaceae</taxon>
        <taxon>Niveispirillum</taxon>
    </lineage>
</organism>
<sequence length="149" mass="16130">MILHTIGYEGASQGAVIAALKAAGVRLLLDVRELPSSRRAGFSKSPLRASLEAEGIAYLHLKKLGTPKEGRLANRAGRMDEFWSIVEEGLARPEAQYELGLAGSLSLDKPACLLCFEADHSQCHRLTVANRLTAAHGFDVIHLRPDPGF</sequence>
<dbReference type="PANTHER" id="PTHR39337">
    <property type="entry name" value="BLR5642 PROTEIN"/>
    <property type="match status" value="1"/>
</dbReference>